<dbReference type="PRINTS" id="PR01652">
    <property type="entry name" value="SHAPEPROTEIN"/>
</dbReference>
<dbReference type="Proteomes" id="UP000198324">
    <property type="component" value="Unassembled WGS sequence"/>
</dbReference>
<comment type="similarity">
    <text evidence="6">Belongs to the FtsA/MreB family.</text>
</comment>
<dbReference type="GO" id="GO:0000902">
    <property type="term" value="P:cell morphogenesis"/>
    <property type="evidence" value="ECO:0007669"/>
    <property type="project" value="InterPro"/>
</dbReference>
<evidence type="ECO:0000313" key="8">
    <source>
        <dbReference type="Proteomes" id="UP000198324"/>
    </source>
</evidence>
<evidence type="ECO:0000256" key="2">
    <source>
        <dbReference type="ARBA" id="ARBA00022490"/>
    </source>
</evidence>
<organism evidence="7 8">
    <name type="scientific">Humidesulfovibrio mexicanus</name>
    <dbReference type="NCBI Taxonomy" id="147047"/>
    <lineage>
        <taxon>Bacteria</taxon>
        <taxon>Pseudomonadati</taxon>
        <taxon>Thermodesulfobacteriota</taxon>
        <taxon>Desulfovibrionia</taxon>
        <taxon>Desulfovibrionales</taxon>
        <taxon>Desulfovibrionaceae</taxon>
        <taxon>Humidesulfovibrio</taxon>
    </lineage>
</organism>
<reference evidence="7 8" key="1">
    <citation type="submission" date="2017-06" db="EMBL/GenBank/DDBJ databases">
        <authorList>
            <person name="Kim H.J."/>
            <person name="Triplett B.A."/>
        </authorList>
    </citation>
    <scope>NUCLEOTIDE SEQUENCE [LARGE SCALE GENOMIC DNA]</scope>
    <source>
        <strain evidence="7 8">DSM 13116</strain>
    </source>
</reference>
<dbReference type="GO" id="GO:0008360">
    <property type="term" value="P:regulation of cell shape"/>
    <property type="evidence" value="ECO:0007669"/>
    <property type="project" value="UniProtKB-KW"/>
</dbReference>
<protein>
    <submittedName>
        <fullName evidence="7">Rod shape-determining protein MreB</fullName>
    </submittedName>
</protein>
<keyword evidence="5" id="KW-0133">Cell shape</keyword>
<evidence type="ECO:0000256" key="3">
    <source>
        <dbReference type="ARBA" id="ARBA00022741"/>
    </source>
</evidence>
<keyword evidence="3" id="KW-0547">Nucleotide-binding</keyword>
<proteinExistence type="inferred from homology"/>
<dbReference type="RefSeq" id="WP_089270834.1">
    <property type="nucleotide sequence ID" value="NZ_FZOC01000001.1"/>
</dbReference>
<dbReference type="InterPro" id="IPR004753">
    <property type="entry name" value="MreB"/>
</dbReference>
<evidence type="ECO:0000313" key="7">
    <source>
        <dbReference type="EMBL" id="SNR59142.1"/>
    </source>
</evidence>
<dbReference type="EMBL" id="FZOC01000001">
    <property type="protein sequence ID" value="SNR59142.1"/>
    <property type="molecule type" value="Genomic_DNA"/>
</dbReference>
<dbReference type="InterPro" id="IPR043129">
    <property type="entry name" value="ATPase_NBD"/>
</dbReference>
<keyword evidence="4" id="KW-0067">ATP-binding</keyword>
<keyword evidence="8" id="KW-1185">Reference proteome</keyword>
<dbReference type="Gene3D" id="3.30.420.40">
    <property type="match status" value="3"/>
</dbReference>
<dbReference type="SUPFAM" id="SSF53067">
    <property type="entry name" value="Actin-like ATPase domain"/>
    <property type="match status" value="2"/>
</dbReference>
<evidence type="ECO:0000256" key="4">
    <source>
        <dbReference type="ARBA" id="ARBA00022840"/>
    </source>
</evidence>
<keyword evidence="2" id="KW-0963">Cytoplasm</keyword>
<dbReference type="AlphaFoldDB" id="A0A238XKE1"/>
<dbReference type="PANTHER" id="PTHR42749">
    <property type="entry name" value="CELL SHAPE-DETERMINING PROTEIN MREB"/>
    <property type="match status" value="1"/>
</dbReference>
<evidence type="ECO:0000256" key="5">
    <source>
        <dbReference type="ARBA" id="ARBA00022960"/>
    </source>
</evidence>
<evidence type="ECO:0000256" key="1">
    <source>
        <dbReference type="ARBA" id="ARBA00004496"/>
    </source>
</evidence>
<accession>A0A238XKE1</accession>
<dbReference type="PANTHER" id="PTHR42749:SF1">
    <property type="entry name" value="CELL SHAPE-DETERMINING PROTEIN MREB"/>
    <property type="match status" value="1"/>
</dbReference>
<dbReference type="InterPro" id="IPR056546">
    <property type="entry name" value="MreB_MamK-like"/>
</dbReference>
<evidence type="ECO:0000256" key="6">
    <source>
        <dbReference type="ARBA" id="ARBA00023458"/>
    </source>
</evidence>
<dbReference type="Pfam" id="PF06723">
    <property type="entry name" value="MreB_Mbl"/>
    <property type="match status" value="1"/>
</dbReference>
<gene>
    <name evidence="7" type="ORF">SAMN04488503_0208</name>
</gene>
<comment type="subcellular location">
    <subcellularLocation>
        <location evidence="1">Cytoplasm</location>
    </subcellularLocation>
</comment>
<sequence>MSLRLRNPLTMLRSNTIALDIGSAQTVIASPDGRILLDEPTVIALEQYDDTVIVTGVQAKGYLGKTPDRIRVVKPLEAGAIVHFNAAKLLLRNLLSQVFVNDGKRIKVCVVTPHGLTELEKRTILDCCKAVGIAKADMVSAPLAAAVAAGLDITQPKGRLLLGIGAGVTEATMVSLSDIVHSETIPCGGNAFHAAVARHLAATRQVAIGENMAEQATLGLASAAPSSETRAATLTGKNVTTGSPCSLELLHQDLDGALDQPLAEIEALVRSVMERAPAELVADIGETGLVLYGGAARLPGLTSRLSQRLGLRVARAEEPQYAAVQGAAAALRPDLGFRKILLRK</sequence>
<dbReference type="GO" id="GO:0005524">
    <property type="term" value="F:ATP binding"/>
    <property type="evidence" value="ECO:0007669"/>
    <property type="project" value="UniProtKB-KW"/>
</dbReference>
<dbReference type="GO" id="GO:0005737">
    <property type="term" value="C:cytoplasm"/>
    <property type="evidence" value="ECO:0007669"/>
    <property type="project" value="UniProtKB-SubCell"/>
</dbReference>
<name>A0A238XKE1_9BACT</name>
<dbReference type="OrthoDB" id="9768127at2"/>